<dbReference type="InterPro" id="IPR023606">
    <property type="entry name" value="CoA-Trfase_III_dom_1_sf"/>
</dbReference>
<sequence length="81" mass="9156">MAGPLSGIRVADFTWVWAGPFCTMQFAHMGAEVLRVETMRRVCALRMLPPWLDGPKVRAEAKRRGVSEKVAREVMRVKGKK</sequence>
<dbReference type="Gene3D" id="3.40.50.10540">
    <property type="entry name" value="Crotonobetainyl-coa:carnitine coa-transferase, domain 1"/>
    <property type="match status" value="1"/>
</dbReference>
<dbReference type="SUPFAM" id="SSF89796">
    <property type="entry name" value="CoA-transferase family III (CaiB/BaiF)"/>
    <property type="match status" value="1"/>
</dbReference>
<dbReference type="InterPro" id="IPR003673">
    <property type="entry name" value="CoA-Trfase_fam_III"/>
</dbReference>
<protein>
    <recommendedName>
        <fullName evidence="2">CoA transferase</fullName>
    </recommendedName>
</protein>
<accession>A0A0F9B7G9</accession>
<name>A0A0F9B7G9_9ZZZZ</name>
<dbReference type="EMBL" id="LAZR01053581">
    <property type="protein sequence ID" value="KKK80441.1"/>
    <property type="molecule type" value="Genomic_DNA"/>
</dbReference>
<gene>
    <name evidence="1" type="ORF">LCGC14_2823470</name>
</gene>
<comment type="caution">
    <text evidence="1">The sequence shown here is derived from an EMBL/GenBank/DDBJ whole genome shotgun (WGS) entry which is preliminary data.</text>
</comment>
<dbReference type="AlphaFoldDB" id="A0A0F9B7G9"/>
<proteinExistence type="predicted"/>
<evidence type="ECO:0000313" key="1">
    <source>
        <dbReference type="EMBL" id="KKK80441.1"/>
    </source>
</evidence>
<dbReference type="Pfam" id="PF02515">
    <property type="entry name" value="CoA_transf_3"/>
    <property type="match status" value="1"/>
</dbReference>
<organism evidence="1">
    <name type="scientific">marine sediment metagenome</name>
    <dbReference type="NCBI Taxonomy" id="412755"/>
    <lineage>
        <taxon>unclassified sequences</taxon>
        <taxon>metagenomes</taxon>
        <taxon>ecological metagenomes</taxon>
    </lineage>
</organism>
<dbReference type="GO" id="GO:0003824">
    <property type="term" value="F:catalytic activity"/>
    <property type="evidence" value="ECO:0007669"/>
    <property type="project" value="InterPro"/>
</dbReference>
<reference evidence="1" key="1">
    <citation type="journal article" date="2015" name="Nature">
        <title>Complex archaea that bridge the gap between prokaryotes and eukaryotes.</title>
        <authorList>
            <person name="Spang A."/>
            <person name="Saw J.H."/>
            <person name="Jorgensen S.L."/>
            <person name="Zaremba-Niedzwiedzka K."/>
            <person name="Martijn J."/>
            <person name="Lind A.E."/>
            <person name="van Eijk R."/>
            <person name="Schleper C."/>
            <person name="Guy L."/>
            <person name="Ettema T.J."/>
        </authorList>
    </citation>
    <scope>NUCLEOTIDE SEQUENCE</scope>
</reference>
<evidence type="ECO:0008006" key="2">
    <source>
        <dbReference type="Google" id="ProtNLM"/>
    </source>
</evidence>